<dbReference type="EMBL" id="CAESAK010000049">
    <property type="protein sequence ID" value="CAB4335216.1"/>
    <property type="molecule type" value="Genomic_DNA"/>
</dbReference>
<proteinExistence type="predicted"/>
<sequence>MKIRATLAALIITVAIAPSANATMFPIAIGPEGTEVRRQIIDMGFGCTKIKASNFTCLHKNKKVTIGVRLIGGNWPTSGKLSGLQITSHLRSGQPWLKRFIYWMDPSEREYAGKNVASWVYQSCAKDGSSYLSGERQIWGKNFAITGSNKSCTLDIWGFHT</sequence>
<dbReference type="AlphaFoldDB" id="A0A6J5Z0N4"/>
<gene>
    <name evidence="1" type="ORF">UFOPK3775_00496</name>
</gene>
<accession>A0A6J5Z0N4</accession>
<name>A0A6J5Z0N4_9ZZZZ</name>
<organism evidence="1">
    <name type="scientific">freshwater metagenome</name>
    <dbReference type="NCBI Taxonomy" id="449393"/>
    <lineage>
        <taxon>unclassified sequences</taxon>
        <taxon>metagenomes</taxon>
        <taxon>ecological metagenomes</taxon>
    </lineage>
</organism>
<evidence type="ECO:0000313" key="1">
    <source>
        <dbReference type="EMBL" id="CAB4335216.1"/>
    </source>
</evidence>
<reference evidence="1" key="1">
    <citation type="submission" date="2020-05" db="EMBL/GenBank/DDBJ databases">
        <authorList>
            <person name="Chiriac C."/>
            <person name="Salcher M."/>
            <person name="Ghai R."/>
            <person name="Kavagutti S V."/>
        </authorList>
    </citation>
    <scope>NUCLEOTIDE SEQUENCE</scope>
</reference>
<protein>
    <submittedName>
        <fullName evidence="1">Unannotated protein</fullName>
    </submittedName>
</protein>